<evidence type="ECO:0000313" key="2">
    <source>
        <dbReference type="EMBL" id="ERN08407.1"/>
    </source>
</evidence>
<organism evidence="2 3">
    <name type="scientific">Amborella trichopoda</name>
    <dbReference type="NCBI Taxonomy" id="13333"/>
    <lineage>
        <taxon>Eukaryota</taxon>
        <taxon>Viridiplantae</taxon>
        <taxon>Streptophyta</taxon>
        <taxon>Embryophyta</taxon>
        <taxon>Tracheophyta</taxon>
        <taxon>Spermatophyta</taxon>
        <taxon>Magnoliopsida</taxon>
        <taxon>Amborellales</taxon>
        <taxon>Amborellaceae</taxon>
        <taxon>Amborella</taxon>
    </lineage>
</organism>
<evidence type="ECO:0000313" key="3">
    <source>
        <dbReference type="Proteomes" id="UP000017836"/>
    </source>
</evidence>
<dbReference type="Gramene" id="ERN08407">
    <property type="protein sequence ID" value="ERN08407"/>
    <property type="gene ID" value="AMTR_s00148p00094490"/>
</dbReference>
<dbReference type="Proteomes" id="UP000017836">
    <property type="component" value="Unassembled WGS sequence"/>
</dbReference>
<evidence type="ECO:0000256" key="1">
    <source>
        <dbReference type="SAM" id="Phobius"/>
    </source>
</evidence>
<feature type="transmembrane region" description="Helical" evidence="1">
    <location>
        <begin position="13"/>
        <end position="36"/>
    </location>
</feature>
<proteinExistence type="predicted"/>
<keyword evidence="3" id="KW-1185">Reference proteome</keyword>
<dbReference type="OrthoDB" id="1295726at2759"/>
<feature type="transmembrane region" description="Helical" evidence="1">
    <location>
        <begin position="364"/>
        <end position="384"/>
    </location>
</feature>
<dbReference type="AlphaFoldDB" id="W1PEM7"/>
<name>W1PEM7_AMBTC</name>
<keyword evidence="1" id="KW-0812">Transmembrane</keyword>
<accession>W1PEM7</accession>
<keyword evidence="1" id="KW-1133">Transmembrane helix</keyword>
<sequence length="444" mass="50177">MEAPFNLRNVKQVLAHSLSILTANRFCLLSISLLLFSFRASLETLTLTLTSSIEHQTLTLAHPLFPAAPPFSGDSKPPESFSARRKTSSGRRRLVHFKTLDDDFFAEDLIARNPNPNFLVRISATQGLGPFMNSSGLLNGFNVNGGDGDVVAALKSGALVVFKQPETAVESGFQGEIQRFSGDGFVYDQQQVRAFFSLLTSMSILFGCLILGFFTMSSCMIGVICYMVVSVHLNRRVSITRVFRIGLQSGLQRVTGLVFFRWSVREVLTQFLFVVFFSEVKDRRVIFRLVLRLKLVPFSVISPWIDKLDWDHEVSLRILGFFGLWFLLESIISFAYTLDCWVAMLNSSKSIREAIKEGYDLMQVMVLQAFAIKCLEIVFGGFLVRQFFAKLGYDCFALYCQSLAETFFLVVWLVFFFAAKSKASQLQGQSFGENELRNYIDELR</sequence>
<dbReference type="eggNOG" id="ENOG502QSYE">
    <property type="taxonomic scope" value="Eukaryota"/>
</dbReference>
<dbReference type="InterPro" id="IPR056715">
    <property type="entry name" value="DUF7813"/>
</dbReference>
<dbReference type="HOGENOM" id="CLU_033493_1_0_1"/>
<dbReference type="EMBL" id="KI393463">
    <property type="protein sequence ID" value="ERN08407.1"/>
    <property type="molecule type" value="Genomic_DNA"/>
</dbReference>
<gene>
    <name evidence="2" type="ORF">AMTR_s00148p00094490</name>
</gene>
<dbReference type="Pfam" id="PF25105">
    <property type="entry name" value="DUF7813"/>
    <property type="match status" value="1"/>
</dbReference>
<feature type="transmembrane region" description="Helical" evidence="1">
    <location>
        <begin position="317"/>
        <end position="343"/>
    </location>
</feature>
<dbReference type="KEGG" id="atr:18995832"/>
<reference evidence="3" key="1">
    <citation type="journal article" date="2013" name="Science">
        <title>The Amborella genome and the evolution of flowering plants.</title>
        <authorList>
            <consortium name="Amborella Genome Project"/>
        </authorList>
    </citation>
    <scope>NUCLEOTIDE SEQUENCE [LARGE SCALE GENOMIC DNA]</scope>
</reference>
<feature type="transmembrane region" description="Helical" evidence="1">
    <location>
        <begin position="396"/>
        <end position="419"/>
    </location>
</feature>
<feature type="transmembrane region" description="Helical" evidence="1">
    <location>
        <begin position="203"/>
        <end position="229"/>
    </location>
</feature>
<dbReference type="OMA" id="VQINCLE"/>
<protein>
    <submittedName>
        <fullName evidence="2">Uncharacterized protein</fullName>
    </submittedName>
</protein>
<dbReference type="PANTHER" id="PTHR36353">
    <property type="entry name" value="TRANSMEMBRANE PROTEIN"/>
    <property type="match status" value="1"/>
</dbReference>
<keyword evidence="1" id="KW-0472">Membrane</keyword>
<dbReference type="PANTHER" id="PTHR36353:SF1">
    <property type="entry name" value="TRANSMEMBRANE PROTEIN"/>
    <property type="match status" value="1"/>
</dbReference>